<dbReference type="GO" id="GO:0016787">
    <property type="term" value="F:hydrolase activity"/>
    <property type="evidence" value="ECO:0007669"/>
    <property type="project" value="UniProtKB-KW"/>
</dbReference>
<gene>
    <name evidence="3" type="ORF">Asulf_01906</name>
</gene>
<dbReference type="Proteomes" id="UP000013307">
    <property type="component" value="Chromosome"/>
</dbReference>
<dbReference type="KEGG" id="ast:Asulf_01906"/>
<dbReference type="AlphaFoldDB" id="N0BHT5"/>
<dbReference type="PANTHER" id="PTHR43736:SF1">
    <property type="entry name" value="DIHYDRONEOPTERIN TRIPHOSPHATE DIPHOSPHATASE"/>
    <property type="match status" value="1"/>
</dbReference>
<dbReference type="InterPro" id="IPR000086">
    <property type="entry name" value="NUDIX_hydrolase_dom"/>
</dbReference>
<feature type="domain" description="Nudix hydrolase" evidence="2">
    <location>
        <begin position="7"/>
        <end position="137"/>
    </location>
</feature>
<organism evidence="3 4">
    <name type="scientific">Archaeoglobus sulfaticallidus PM70-1</name>
    <dbReference type="NCBI Taxonomy" id="387631"/>
    <lineage>
        <taxon>Archaea</taxon>
        <taxon>Methanobacteriati</taxon>
        <taxon>Methanobacteriota</taxon>
        <taxon>Archaeoglobi</taxon>
        <taxon>Archaeoglobales</taxon>
        <taxon>Archaeoglobaceae</taxon>
        <taxon>Archaeoglobus</taxon>
    </lineage>
</organism>
<dbReference type="SUPFAM" id="SSF55811">
    <property type="entry name" value="Nudix"/>
    <property type="match status" value="1"/>
</dbReference>
<dbReference type="PROSITE" id="PS51462">
    <property type="entry name" value="NUDIX"/>
    <property type="match status" value="1"/>
</dbReference>
<dbReference type="GeneID" id="15393540"/>
<dbReference type="Gene3D" id="3.90.79.10">
    <property type="entry name" value="Nucleoside Triphosphate Pyrophosphohydrolase"/>
    <property type="match status" value="1"/>
</dbReference>
<sequence length="145" mass="16156">MRENPVRPMVGVGAVIIQNGKVLLVKRANEPNKGYWSVPGGLVRVGESLRSALAREVKEETGLEIEIGDVACVSEEIIGNGEVRFHYVIIDFFSEIKGGEPKAGSDALEVRWFDINSIDSSEKVVDFVKKLMKNLKHKDRTVYLK</sequence>
<dbReference type="InterPro" id="IPR020084">
    <property type="entry name" value="NUDIX_hydrolase_CS"/>
</dbReference>
<dbReference type="Pfam" id="PF00293">
    <property type="entry name" value="NUDIX"/>
    <property type="match status" value="1"/>
</dbReference>
<dbReference type="RefSeq" id="WP_015591468.1">
    <property type="nucleotide sequence ID" value="NC_021169.1"/>
</dbReference>
<reference evidence="3 4" key="1">
    <citation type="journal article" date="2013" name="Genome Announc.">
        <title>Complete Genome Sequence of the Thermophilic and Facultatively Chemolithoautotrophic Sulfate Reducer Archaeoglobus sulfaticallidus Strain PM70-1T.</title>
        <authorList>
            <person name="Stokke R."/>
            <person name="Hocking W.P."/>
            <person name="Steinsbu B.O."/>
            <person name="Steen I.H."/>
        </authorList>
    </citation>
    <scope>NUCLEOTIDE SEQUENCE [LARGE SCALE GENOMIC DNA]</scope>
    <source>
        <strain evidence="3">PM70-1</strain>
    </source>
</reference>
<dbReference type="CDD" id="cd04673">
    <property type="entry name" value="NUDIX_ADPRase"/>
    <property type="match status" value="1"/>
</dbReference>
<dbReference type="HOGENOM" id="CLU_037162_20_2_2"/>
<dbReference type="OrthoDB" id="25379at2157"/>
<dbReference type="InterPro" id="IPR015797">
    <property type="entry name" value="NUDIX_hydrolase-like_dom_sf"/>
</dbReference>
<keyword evidence="1" id="KW-0378">Hydrolase</keyword>
<dbReference type="PRINTS" id="PR00502">
    <property type="entry name" value="NUDIXFAMILY"/>
</dbReference>
<proteinExistence type="predicted"/>
<dbReference type="PANTHER" id="PTHR43736">
    <property type="entry name" value="ADP-RIBOSE PYROPHOSPHATASE"/>
    <property type="match status" value="1"/>
</dbReference>
<dbReference type="eggNOG" id="arCOG01075">
    <property type="taxonomic scope" value="Archaea"/>
</dbReference>
<dbReference type="STRING" id="387631.Asulf_01906"/>
<evidence type="ECO:0000259" key="2">
    <source>
        <dbReference type="PROSITE" id="PS51462"/>
    </source>
</evidence>
<dbReference type="EMBL" id="CP005290">
    <property type="protein sequence ID" value="AGK61872.1"/>
    <property type="molecule type" value="Genomic_DNA"/>
</dbReference>
<evidence type="ECO:0000256" key="1">
    <source>
        <dbReference type="ARBA" id="ARBA00022801"/>
    </source>
</evidence>
<name>N0BHT5_9EURY</name>
<accession>N0BHT5</accession>
<evidence type="ECO:0000313" key="3">
    <source>
        <dbReference type="EMBL" id="AGK61872.1"/>
    </source>
</evidence>
<dbReference type="InterPro" id="IPR020476">
    <property type="entry name" value="Nudix_hydrolase"/>
</dbReference>
<keyword evidence="4" id="KW-1185">Reference proteome</keyword>
<dbReference type="PROSITE" id="PS00893">
    <property type="entry name" value="NUDIX_BOX"/>
    <property type="match status" value="1"/>
</dbReference>
<evidence type="ECO:0000313" key="4">
    <source>
        <dbReference type="Proteomes" id="UP000013307"/>
    </source>
</evidence>
<protein>
    <submittedName>
        <fullName evidence="3">ADP-ribose pyrophosphatase</fullName>
    </submittedName>
</protein>